<reference evidence="1" key="1">
    <citation type="journal article" date="2015" name="Nature">
        <title>Complex archaea that bridge the gap between prokaryotes and eukaryotes.</title>
        <authorList>
            <person name="Spang A."/>
            <person name="Saw J.H."/>
            <person name="Jorgensen S.L."/>
            <person name="Zaremba-Niedzwiedzka K."/>
            <person name="Martijn J."/>
            <person name="Lind A.E."/>
            <person name="van Eijk R."/>
            <person name="Schleper C."/>
            <person name="Guy L."/>
            <person name="Ettema T.J."/>
        </authorList>
    </citation>
    <scope>NUCLEOTIDE SEQUENCE</scope>
</reference>
<dbReference type="EMBL" id="LAZR01015104">
    <property type="protein sequence ID" value="KKM14623.1"/>
    <property type="molecule type" value="Genomic_DNA"/>
</dbReference>
<evidence type="ECO:0000313" key="1">
    <source>
        <dbReference type="EMBL" id="KKM14623.1"/>
    </source>
</evidence>
<dbReference type="AlphaFoldDB" id="A0A0F9JXK8"/>
<protein>
    <submittedName>
        <fullName evidence="1">Uncharacterized protein</fullName>
    </submittedName>
</protein>
<comment type="caution">
    <text evidence="1">The sequence shown here is derived from an EMBL/GenBank/DDBJ whole genome shotgun (WGS) entry which is preliminary data.</text>
</comment>
<gene>
    <name evidence="1" type="ORF">LCGC14_1704260</name>
</gene>
<name>A0A0F9JXK8_9ZZZZ</name>
<proteinExistence type="predicted"/>
<sequence length="60" mass="6957">MSEMMWAELVEDEGILVWLTNEENSKSTGEYRQELRLKADTFPKGTKVVISWDEHLEAKG</sequence>
<accession>A0A0F9JXK8</accession>
<organism evidence="1">
    <name type="scientific">marine sediment metagenome</name>
    <dbReference type="NCBI Taxonomy" id="412755"/>
    <lineage>
        <taxon>unclassified sequences</taxon>
        <taxon>metagenomes</taxon>
        <taxon>ecological metagenomes</taxon>
    </lineage>
</organism>